<reference evidence="3 4" key="1">
    <citation type="submission" date="2017-03" db="EMBL/GenBank/DDBJ databases">
        <title>Genome Survey of Euroglyphus maynei.</title>
        <authorList>
            <person name="Arlian L.G."/>
            <person name="Morgan M.S."/>
            <person name="Rider S.D."/>
        </authorList>
    </citation>
    <scope>NUCLEOTIDE SEQUENCE [LARGE SCALE GENOMIC DNA]</scope>
    <source>
        <strain evidence="3">Arlian Lab</strain>
        <tissue evidence="3">Whole body</tissue>
    </source>
</reference>
<feature type="region of interest" description="Disordered" evidence="1">
    <location>
        <begin position="66"/>
        <end position="151"/>
    </location>
</feature>
<keyword evidence="2" id="KW-1133">Transmembrane helix</keyword>
<dbReference type="AlphaFoldDB" id="A0A1Y3B1V5"/>
<sequence>SVGSVHFASHPLQKNSFNQQPQETQYGSHYESANPLGANCIGIGASSNSATTTVVAPLLPTITNDSPASYRSSGHQQLSQTTSDHNSAAILSGDPHLHPPPLLPPQQQQQHPHTHHQPVPQQSHQHSGHHPIQSSHSRPGTSVGVGGNESGIPKATFRVFQNWTRGNPHRNSSQQSQANRNFVRRGLQIGDNLRSTSSSFSAMHTRHTTSSSHGPFSSSSAPLMKLSTLVIVLLAFLIIGFIVLSPLFHYLM</sequence>
<gene>
    <name evidence="3" type="ORF">BLA29_007965</name>
</gene>
<feature type="non-terminal residue" evidence="3">
    <location>
        <position position="1"/>
    </location>
</feature>
<keyword evidence="2" id="KW-0812">Transmembrane</keyword>
<feature type="compositionally biased region" description="Low complexity" evidence="1">
    <location>
        <begin position="105"/>
        <end position="137"/>
    </location>
</feature>
<keyword evidence="4" id="KW-1185">Reference proteome</keyword>
<evidence type="ECO:0000313" key="4">
    <source>
        <dbReference type="Proteomes" id="UP000194236"/>
    </source>
</evidence>
<evidence type="ECO:0000256" key="2">
    <source>
        <dbReference type="SAM" id="Phobius"/>
    </source>
</evidence>
<feature type="region of interest" description="Disordered" evidence="1">
    <location>
        <begin position="1"/>
        <end position="31"/>
    </location>
</feature>
<dbReference type="Proteomes" id="UP000194236">
    <property type="component" value="Unassembled WGS sequence"/>
</dbReference>
<evidence type="ECO:0000313" key="3">
    <source>
        <dbReference type="EMBL" id="OTF74812.1"/>
    </source>
</evidence>
<accession>A0A1Y3B1V5</accession>
<keyword evidence="2" id="KW-0472">Membrane</keyword>
<feature type="compositionally biased region" description="Polar residues" evidence="1">
    <location>
        <begin position="12"/>
        <end position="27"/>
    </location>
</feature>
<dbReference type="OrthoDB" id="10446221at2759"/>
<name>A0A1Y3B1V5_EURMA</name>
<protein>
    <submittedName>
        <fullName evidence="3">Uncharacterized protein</fullName>
    </submittedName>
</protein>
<feature type="compositionally biased region" description="Polar residues" evidence="1">
    <location>
        <begin position="66"/>
        <end position="86"/>
    </location>
</feature>
<evidence type="ECO:0000256" key="1">
    <source>
        <dbReference type="SAM" id="MobiDB-lite"/>
    </source>
</evidence>
<comment type="caution">
    <text evidence="3">The sequence shown here is derived from an EMBL/GenBank/DDBJ whole genome shotgun (WGS) entry which is preliminary data.</text>
</comment>
<feature type="transmembrane region" description="Helical" evidence="2">
    <location>
        <begin position="226"/>
        <end position="248"/>
    </location>
</feature>
<dbReference type="EMBL" id="MUJZ01045110">
    <property type="protein sequence ID" value="OTF74812.1"/>
    <property type="molecule type" value="Genomic_DNA"/>
</dbReference>
<proteinExistence type="predicted"/>
<organism evidence="3 4">
    <name type="scientific">Euroglyphus maynei</name>
    <name type="common">Mayne's house dust mite</name>
    <dbReference type="NCBI Taxonomy" id="6958"/>
    <lineage>
        <taxon>Eukaryota</taxon>
        <taxon>Metazoa</taxon>
        <taxon>Ecdysozoa</taxon>
        <taxon>Arthropoda</taxon>
        <taxon>Chelicerata</taxon>
        <taxon>Arachnida</taxon>
        <taxon>Acari</taxon>
        <taxon>Acariformes</taxon>
        <taxon>Sarcoptiformes</taxon>
        <taxon>Astigmata</taxon>
        <taxon>Psoroptidia</taxon>
        <taxon>Analgoidea</taxon>
        <taxon>Pyroglyphidae</taxon>
        <taxon>Pyroglyphinae</taxon>
        <taxon>Euroglyphus</taxon>
    </lineage>
</organism>